<feature type="compositionally biased region" description="Basic and acidic residues" evidence="2">
    <location>
        <begin position="625"/>
        <end position="637"/>
    </location>
</feature>
<dbReference type="GO" id="GO:0005634">
    <property type="term" value="C:nucleus"/>
    <property type="evidence" value="ECO:0007669"/>
    <property type="project" value="TreeGrafter"/>
</dbReference>
<dbReference type="Proteomes" id="UP000693946">
    <property type="component" value="Linkage Group LG3"/>
</dbReference>
<evidence type="ECO:0000256" key="3">
    <source>
        <dbReference type="SAM" id="Phobius"/>
    </source>
</evidence>
<dbReference type="InterPro" id="IPR028889">
    <property type="entry name" value="USP"/>
</dbReference>
<dbReference type="AlphaFoldDB" id="A0AAV6QY63"/>
<gene>
    <name evidence="5" type="ORF">JOB18_044085</name>
</gene>
<dbReference type="GO" id="GO:0016579">
    <property type="term" value="P:protein deubiquitination"/>
    <property type="evidence" value="ECO:0007669"/>
    <property type="project" value="InterPro"/>
</dbReference>
<evidence type="ECO:0000313" key="5">
    <source>
        <dbReference type="EMBL" id="KAG7497808.1"/>
    </source>
</evidence>
<evidence type="ECO:0000256" key="1">
    <source>
        <dbReference type="RuleBase" id="RU003945"/>
    </source>
</evidence>
<name>A0AAV6QY63_SOLSE</name>
<dbReference type="CDD" id="cd02257">
    <property type="entry name" value="Peptidase_C19"/>
    <property type="match status" value="1"/>
</dbReference>
<dbReference type="InterPro" id="IPR001394">
    <property type="entry name" value="Peptidase_C19_UCH"/>
</dbReference>
<dbReference type="PROSITE" id="PS00973">
    <property type="entry name" value="USP_2"/>
    <property type="match status" value="1"/>
</dbReference>
<dbReference type="InterPro" id="IPR028055">
    <property type="entry name" value="YidC/Oxa/ALB_C"/>
</dbReference>
<feature type="compositionally biased region" description="Basic and acidic residues" evidence="2">
    <location>
        <begin position="563"/>
        <end position="586"/>
    </location>
</feature>
<feature type="region of interest" description="Disordered" evidence="2">
    <location>
        <begin position="1198"/>
        <end position="1236"/>
    </location>
</feature>
<feature type="domain" description="USP" evidence="4">
    <location>
        <begin position="230"/>
        <end position="510"/>
    </location>
</feature>
<dbReference type="Pfam" id="PF02096">
    <property type="entry name" value="60KD_IMP"/>
    <property type="match status" value="1"/>
</dbReference>
<evidence type="ECO:0000313" key="6">
    <source>
        <dbReference type="Proteomes" id="UP000693946"/>
    </source>
</evidence>
<keyword evidence="3" id="KW-0472">Membrane</keyword>
<dbReference type="PANTHER" id="PTHR24006">
    <property type="entry name" value="UBIQUITIN CARBOXYL-TERMINAL HYDROLASE"/>
    <property type="match status" value="1"/>
</dbReference>
<dbReference type="PROSITE" id="PS00972">
    <property type="entry name" value="USP_1"/>
    <property type="match status" value="2"/>
</dbReference>
<keyword evidence="6" id="KW-1185">Reference proteome</keyword>
<dbReference type="PROSITE" id="PS50235">
    <property type="entry name" value="USP_3"/>
    <property type="match status" value="2"/>
</dbReference>
<dbReference type="EMBL" id="JAGKHQ010000015">
    <property type="protein sequence ID" value="KAG7497808.1"/>
    <property type="molecule type" value="Genomic_DNA"/>
</dbReference>
<feature type="region of interest" description="Disordered" evidence="2">
    <location>
        <begin position="563"/>
        <end position="711"/>
    </location>
</feature>
<evidence type="ECO:0000259" key="4">
    <source>
        <dbReference type="PROSITE" id="PS50235"/>
    </source>
</evidence>
<organism evidence="5 6">
    <name type="scientific">Solea senegalensis</name>
    <name type="common">Senegalese sole</name>
    <dbReference type="NCBI Taxonomy" id="28829"/>
    <lineage>
        <taxon>Eukaryota</taxon>
        <taxon>Metazoa</taxon>
        <taxon>Chordata</taxon>
        <taxon>Craniata</taxon>
        <taxon>Vertebrata</taxon>
        <taxon>Euteleostomi</taxon>
        <taxon>Actinopterygii</taxon>
        <taxon>Neopterygii</taxon>
        <taxon>Teleostei</taxon>
        <taxon>Neoteleostei</taxon>
        <taxon>Acanthomorphata</taxon>
        <taxon>Carangaria</taxon>
        <taxon>Pleuronectiformes</taxon>
        <taxon>Pleuronectoidei</taxon>
        <taxon>Soleidae</taxon>
        <taxon>Solea</taxon>
    </lineage>
</organism>
<feature type="transmembrane region" description="Helical" evidence="3">
    <location>
        <begin position="1104"/>
        <end position="1122"/>
    </location>
</feature>
<dbReference type="CDD" id="cd20069">
    <property type="entry name" value="5TM_Oxa1-like"/>
    <property type="match status" value="1"/>
</dbReference>
<dbReference type="NCBIfam" id="TIGR03592">
    <property type="entry name" value="yidC_oxa1_cterm"/>
    <property type="match status" value="1"/>
</dbReference>
<feature type="domain" description="USP" evidence="4">
    <location>
        <begin position="16"/>
        <end position="229"/>
    </location>
</feature>
<comment type="subcellular location">
    <subcellularLocation>
        <location evidence="1">Membrane</location>
        <topology evidence="1">Multi-pass membrane protein</topology>
    </subcellularLocation>
</comment>
<feature type="transmembrane region" description="Helical" evidence="3">
    <location>
        <begin position="1019"/>
        <end position="1044"/>
    </location>
</feature>
<dbReference type="InterPro" id="IPR050164">
    <property type="entry name" value="Peptidase_C19"/>
</dbReference>
<dbReference type="GO" id="GO:0016020">
    <property type="term" value="C:membrane"/>
    <property type="evidence" value="ECO:0007669"/>
    <property type="project" value="UniProtKB-SubCell"/>
</dbReference>
<feature type="transmembrane region" description="Helical" evidence="3">
    <location>
        <begin position="940"/>
        <end position="962"/>
    </location>
</feature>
<feature type="transmembrane region" description="Helical" evidence="3">
    <location>
        <begin position="1064"/>
        <end position="1083"/>
    </location>
</feature>
<proteinExistence type="inferred from homology"/>
<dbReference type="InterPro" id="IPR018200">
    <property type="entry name" value="USP_CS"/>
</dbReference>
<sequence>MDERDCSRPPAHAQPHGLLNQGSTCYLNSVLQVLFMTRDFREAVERHTCENPKSEWIDQQLKDLFDELQQRKAYTYKITNKLGINNVNEQRDAAEYFEKILSLTNPDASQVFHGECTHKTTCSKCHTCSDADGYFWHLPLELLDSYSEDYSVVDGVEQYFRTSYFDGEDQMYCDLCDAKCDATTKCVMKHHPEVLTLLLKRFDFDYSYMRYVKNNRAVDIPFILQIPEYHGLFNQGGTCYLNSVLQVLFMTRHFREAVERYASKNSENEHIDHGLKALFDDLKRRCANTSKIKRKLGIDKAYEERDAAEYFEKILSLASRDASQIFHGELTHQTRCSKCAKKTNANGHFWHLPLELVDSNAKSCSVVDSIDQYFQTSHFNGENQMYCDKCDSKSDATINCQMKHHPEVLTLLLKRFDYDYSCRRHVKNDCIVDVPFVLQIPKNQMYELFAVVEHFGDLRSGHYTATIKSQDDERWYNFDDNSVKLLDYQPFQTDKTEKYHNAYLLFYRKKTTDMQDTRQMFTDKGLPSDTGRNANIKPKYDEKGMKEKTVLFLVEPRHEVVKRKGDKTRHVSLERKKRSEGDEPSRKRTSSARYSVWDEKHQNKPGLDSEEAGQWKNRQGSEIQTVHEDIKRGDVKHGTGTKTSAIKSRHSKKYDSYHDSHGEERSGHRQQNMSTNDPRGKQRGSKMLAKNKIEERREVKGEKEQKWEDEEPAQTLVRHNFPVNMAAIRSGVTPVCLARCFLRQSGKPSRGSRPGSDIWTQHLLLKSHLHTVFQCHSPTTRTLLGCRQRGRILWVNAATVRHNSSQIPPEDGSMAASVVEAPVGPPVLDSTPISLLADPAPVFAQSITEQIPVISTAVPAADSFAPPPVSDSFPQLATADPTPILTQSVTEQVADAAPTALDVLQAATTEPTLAELGLAAYTPVGLIQSILEFMHVDLGLPWWGAIVVGTVVARLAVFPVIVKGQREAAKLNNVLPEMTKLTEKMSDAKRSGNKFNFAKAQSDLHLFQKKHDVNPLRGFLVPLAQTPVFVSFFIALRKMAYLPVPSLQTGGLLWFTDLTASDPYYVLPLAVTGTMFFILELGAESGVDNPNLRAMKMVLRIMPFVILPLTINFPTAVFTYWMTSNCFSLAQVALLRHPLVREKLKIPQRIKHSPSALPESEGFFASLKKGWNNAHLMQQLEERERRLKYRLDDSAKGPVKETFAHNPLKQKPPMAARSTQAKQAQGKASPWKDTIV</sequence>
<evidence type="ECO:0000256" key="2">
    <source>
        <dbReference type="SAM" id="MobiDB-lite"/>
    </source>
</evidence>
<dbReference type="GO" id="GO:0005829">
    <property type="term" value="C:cytosol"/>
    <property type="evidence" value="ECO:0007669"/>
    <property type="project" value="TreeGrafter"/>
</dbReference>
<keyword evidence="3" id="KW-1133">Transmembrane helix</keyword>
<dbReference type="GO" id="GO:0004843">
    <property type="term" value="F:cysteine-type deubiquitinase activity"/>
    <property type="evidence" value="ECO:0007669"/>
    <property type="project" value="InterPro"/>
</dbReference>
<protein>
    <submittedName>
        <fullName evidence="5">Mitochondrial inner membrane protein OXA1L</fullName>
    </submittedName>
</protein>
<dbReference type="Pfam" id="PF00443">
    <property type="entry name" value="UCH"/>
    <property type="match status" value="2"/>
</dbReference>
<feature type="compositionally biased region" description="Basic and acidic residues" evidence="2">
    <location>
        <begin position="653"/>
        <end position="667"/>
    </location>
</feature>
<comment type="caution">
    <text evidence="5">The sequence shown here is derived from an EMBL/GenBank/DDBJ whole genome shotgun (WGS) entry which is preliminary data.</text>
</comment>
<feature type="compositionally biased region" description="Basic and acidic residues" evidence="2">
    <location>
        <begin position="691"/>
        <end position="706"/>
    </location>
</feature>
<keyword evidence="1 3" id="KW-0812">Transmembrane</keyword>
<reference evidence="5 6" key="1">
    <citation type="journal article" date="2021" name="Sci. Rep.">
        <title>Chromosome anchoring in Senegalese sole (Solea senegalensis) reveals sex-associated markers and genome rearrangements in flatfish.</title>
        <authorList>
            <person name="Guerrero-Cozar I."/>
            <person name="Gomez-Garrido J."/>
            <person name="Berbel C."/>
            <person name="Martinez-Blanch J.F."/>
            <person name="Alioto T."/>
            <person name="Claros M.G."/>
            <person name="Gagnaire P.A."/>
            <person name="Manchado M."/>
        </authorList>
    </citation>
    <scope>NUCLEOTIDE SEQUENCE [LARGE SCALE GENOMIC DNA]</scope>
    <source>
        <strain evidence="5">Sse05_10M</strain>
    </source>
</reference>
<dbReference type="PANTHER" id="PTHR24006:SF899">
    <property type="entry name" value="UBIQUITIN CARBOXYL-TERMINAL HYDROLASE"/>
    <property type="match status" value="1"/>
</dbReference>
<accession>A0AAV6QY63</accession>
<comment type="similarity">
    <text evidence="1">Belongs to the OXA1/ALB3/YidC family.</text>
</comment>